<dbReference type="InterPro" id="IPR058580">
    <property type="entry name" value="DUF2828"/>
</dbReference>
<organism evidence="4 5">
    <name type="scientific">Pholiota conissans</name>
    <dbReference type="NCBI Taxonomy" id="109636"/>
    <lineage>
        <taxon>Eukaryota</taxon>
        <taxon>Fungi</taxon>
        <taxon>Dikarya</taxon>
        <taxon>Basidiomycota</taxon>
        <taxon>Agaricomycotina</taxon>
        <taxon>Agaricomycetes</taxon>
        <taxon>Agaricomycetidae</taxon>
        <taxon>Agaricales</taxon>
        <taxon>Agaricineae</taxon>
        <taxon>Strophariaceae</taxon>
        <taxon>Pholiota</taxon>
    </lineage>
</organism>
<dbReference type="PIRSF" id="PIRSF015417">
    <property type="entry name" value="T31B5_30_vWA"/>
    <property type="match status" value="1"/>
</dbReference>
<keyword evidence="5" id="KW-1185">Reference proteome</keyword>
<dbReference type="AlphaFoldDB" id="A0A9P5Z1G1"/>
<dbReference type="InterPro" id="IPR011205">
    <property type="entry name" value="UCP015417_vWA"/>
</dbReference>
<dbReference type="InterPro" id="IPR036465">
    <property type="entry name" value="vWFA_dom_sf"/>
</dbReference>
<dbReference type="Pfam" id="PF11443">
    <property type="entry name" value="DUF2828"/>
    <property type="match status" value="1"/>
</dbReference>
<name>A0A9P5Z1G1_9AGAR</name>
<evidence type="ECO:0008006" key="6">
    <source>
        <dbReference type="Google" id="ProtNLM"/>
    </source>
</evidence>
<gene>
    <name evidence="4" type="ORF">BDN70DRAFT_878871</name>
</gene>
<dbReference type="Pfam" id="PF25043">
    <property type="entry name" value="DUF7788"/>
    <property type="match status" value="1"/>
</dbReference>
<dbReference type="EMBL" id="MU155214">
    <property type="protein sequence ID" value="KAF9479389.1"/>
    <property type="molecule type" value="Genomic_DNA"/>
</dbReference>
<evidence type="ECO:0000259" key="2">
    <source>
        <dbReference type="Pfam" id="PF11443"/>
    </source>
</evidence>
<dbReference type="PANTHER" id="PTHR31373">
    <property type="entry name" value="OS06G0652100 PROTEIN"/>
    <property type="match status" value="1"/>
</dbReference>
<feature type="domain" description="DUF7788" evidence="3">
    <location>
        <begin position="495"/>
        <end position="731"/>
    </location>
</feature>
<evidence type="ECO:0000313" key="4">
    <source>
        <dbReference type="EMBL" id="KAF9479389.1"/>
    </source>
</evidence>
<comment type="caution">
    <text evidence="4">The sequence shown here is derived from an EMBL/GenBank/DDBJ whole genome shotgun (WGS) entry which is preliminary data.</text>
</comment>
<feature type="domain" description="DUF2828" evidence="2">
    <location>
        <begin position="70"/>
        <end position="493"/>
    </location>
</feature>
<dbReference type="PANTHER" id="PTHR31373:SF27">
    <property type="entry name" value="TROVE DOMAIN-CONTAINING PROTEIN"/>
    <property type="match status" value="1"/>
</dbReference>
<protein>
    <recommendedName>
        <fullName evidence="6">DUF2828 domain-containing protein</fullName>
    </recommendedName>
</protein>
<dbReference type="Proteomes" id="UP000807469">
    <property type="component" value="Unassembled WGS sequence"/>
</dbReference>
<dbReference type="SUPFAM" id="SSF53300">
    <property type="entry name" value="vWA-like"/>
    <property type="match status" value="1"/>
</dbReference>
<dbReference type="OrthoDB" id="1149618at2759"/>
<evidence type="ECO:0000313" key="5">
    <source>
        <dbReference type="Proteomes" id="UP000807469"/>
    </source>
</evidence>
<sequence length="744" mass="83268">MAAIHTAEFVASTRPVTLPDIPELYNPNYLDVLVPGSTEHLAVEEVKPVELAPVNPYMDALKATANRTYTENQAQALKSTLSPVLDAFNGLTQDIYGSDISRYLTASWKEDPQLTLRLIWNLRSIHDGVGDKELFYRAYGWLYDNHPRTAIANLHHLVTPVCVSGKKNAPAKAHGYWKDLLNIVALACVDELSDIPTQATFLHAPRSPFTYHKNKMPKIAGQETPAERIEASLRESKRAKERAARARKEKAAENHKRLVEKLAQPKFRALYVAVARLFAEQLVKDLAVLQEINALAPGEDRLPLIKKLSLAGKWAPTPSCSHDNVTLMSTAIADLIHAAQVFTFSYPSVLKTSTDPQQRAVVLRSFYQRWVLTELRRAAWYPEPLMSAQRWKEIKYNWVSSAAMKNNMSHFFAHDPEGFEQYLTSVEENKKSISGATLLPHELVAEAIKCSQPYDESKKTLGQLKRKLASTRLRVVEAQWKTLIDNLREAGSIENSLAICDVSGSMGYISGGYDKRHVQPILPAVALSLVLASLSKAPWNGGFVTFSAHPQFVTVDLAQPLADQVRLMQNADWSMNTNLQAVFLDLLLPLAVQNNVKQEDMVKRLFVFTDMQFDEAQPENEGATVWETNYDRIEQAYKAAGYEVPQIVYWDLASSGNAANKTVEVESDRKGVAMMNGFSPAMLKVFMGEQVEEEEAEAMEWESVGEDGESVTVVEKKAESEFNPENVMKKALMRPSYDGLVILD</sequence>
<proteinExistence type="predicted"/>
<evidence type="ECO:0000256" key="1">
    <source>
        <dbReference type="SAM" id="Coils"/>
    </source>
</evidence>
<evidence type="ECO:0000259" key="3">
    <source>
        <dbReference type="Pfam" id="PF25043"/>
    </source>
</evidence>
<reference evidence="4" key="1">
    <citation type="submission" date="2020-11" db="EMBL/GenBank/DDBJ databases">
        <authorList>
            <consortium name="DOE Joint Genome Institute"/>
            <person name="Ahrendt S."/>
            <person name="Riley R."/>
            <person name="Andreopoulos W."/>
            <person name="Labutti K."/>
            <person name="Pangilinan J."/>
            <person name="Ruiz-Duenas F.J."/>
            <person name="Barrasa J.M."/>
            <person name="Sanchez-Garcia M."/>
            <person name="Camarero S."/>
            <person name="Miyauchi S."/>
            <person name="Serrano A."/>
            <person name="Linde D."/>
            <person name="Babiker R."/>
            <person name="Drula E."/>
            <person name="Ayuso-Fernandez I."/>
            <person name="Pacheco R."/>
            <person name="Padilla G."/>
            <person name="Ferreira P."/>
            <person name="Barriuso J."/>
            <person name="Kellner H."/>
            <person name="Castanera R."/>
            <person name="Alfaro M."/>
            <person name="Ramirez L."/>
            <person name="Pisabarro A.G."/>
            <person name="Kuo A."/>
            <person name="Tritt A."/>
            <person name="Lipzen A."/>
            <person name="He G."/>
            <person name="Yan M."/>
            <person name="Ng V."/>
            <person name="Cullen D."/>
            <person name="Martin F."/>
            <person name="Rosso M.-N."/>
            <person name="Henrissat B."/>
            <person name="Hibbett D."/>
            <person name="Martinez A.T."/>
            <person name="Grigoriev I.V."/>
        </authorList>
    </citation>
    <scope>NUCLEOTIDE SEQUENCE</scope>
    <source>
        <strain evidence="4">CIRM-BRFM 674</strain>
    </source>
</reference>
<feature type="coiled-coil region" evidence="1">
    <location>
        <begin position="226"/>
        <end position="256"/>
    </location>
</feature>
<dbReference type="Gene3D" id="3.40.50.410">
    <property type="entry name" value="von Willebrand factor, type A domain"/>
    <property type="match status" value="1"/>
</dbReference>
<dbReference type="InterPro" id="IPR056690">
    <property type="entry name" value="DUF7788"/>
</dbReference>
<accession>A0A9P5Z1G1</accession>
<keyword evidence="1" id="KW-0175">Coiled coil</keyword>